<dbReference type="Pfam" id="PF11901">
    <property type="entry name" value="DM9"/>
    <property type="match status" value="1"/>
</dbReference>
<name>A0A146KPZ0_LYGHE</name>
<dbReference type="EMBL" id="GDHC01020045">
    <property type="protein sequence ID" value="JAP98583.1"/>
    <property type="molecule type" value="Transcribed_RNA"/>
</dbReference>
<organism evidence="1">
    <name type="scientific">Lygus hesperus</name>
    <name type="common">Western plant bug</name>
    <dbReference type="NCBI Taxonomy" id="30085"/>
    <lineage>
        <taxon>Eukaryota</taxon>
        <taxon>Metazoa</taxon>
        <taxon>Ecdysozoa</taxon>
        <taxon>Arthropoda</taxon>
        <taxon>Hexapoda</taxon>
        <taxon>Insecta</taxon>
        <taxon>Pterygota</taxon>
        <taxon>Neoptera</taxon>
        <taxon>Paraneoptera</taxon>
        <taxon>Hemiptera</taxon>
        <taxon>Heteroptera</taxon>
        <taxon>Panheteroptera</taxon>
        <taxon>Cimicomorpha</taxon>
        <taxon>Miridae</taxon>
        <taxon>Mirini</taxon>
        <taxon>Lygus</taxon>
    </lineage>
</organism>
<protein>
    <submittedName>
        <fullName evidence="1">Natterin-3</fullName>
    </submittedName>
</protein>
<dbReference type="InterPro" id="IPR006616">
    <property type="entry name" value="DM9_repeat"/>
</dbReference>
<dbReference type="SMART" id="SM00696">
    <property type="entry name" value="DM9"/>
    <property type="match status" value="2"/>
</dbReference>
<accession>A0A146KPZ0</accession>
<proteinExistence type="predicted"/>
<evidence type="ECO:0000313" key="1">
    <source>
        <dbReference type="EMBL" id="JAP98583.1"/>
    </source>
</evidence>
<dbReference type="PANTHER" id="PTHR31649:SF1">
    <property type="entry name" value="FARNESOIC ACID O-METHYL TRANSFERASE DOMAIN-CONTAINING PROTEIN"/>
    <property type="match status" value="1"/>
</dbReference>
<dbReference type="PANTHER" id="PTHR31649">
    <property type="entry name" value="AGAP009604-PA"/>
    <property type="match status" value="1"/>
</dbReference>
<dbReference type="AlphaFoldDB" id="A0A146KPZ0"/>
<sequence>SSLWLLWEYVCWFDEDVVFLRLRAGRTKALIDRLVDRSSYQPVSEHRRLRQRRIAMAGYGWVPPSHCSGTFHWVPSGDGSVPPGAVQAGQDGDGSPLFVGRAFHQGDVIPCKISVTHGCAYVAYNGQEVSSHNYEVLVSRHIAWQPSRDGEIPPEAIRIGQTSDGEPLYAGRVMHEGTFTPGKVHPSHRCLYIPYGGDEIRFTEYEIMILF</sequence>
<feature type="non-terminal residue" evidence="1">
    <location>
        <position position="1"/>
    </location>
</feature>
<gene>
    <name evidence="1" type="primary">NATT3</name>
    <name evidence="1" type="ORF">g.21522</name>
</gene>
<reference evidence="1" key="1">
    <citation type="journal article" date="2016" name="Gigascience">
        <title>De novo construction of an expanded transcriptome assembly for the western tarnished plant bug, Lygus hesperus.</title>
        <authorList>
            <person name="Tassone E.E."/>
            <person name="Geib S.M."/>
            <person name="Hall B."/>
            <person name="Fabrick J.A."/>
            <person name="Brent C.S."/>
            <person name="Hull J.J."/>
        </authorList>
    </citation>
    <scope>NUCLEOTIDE SEQUENCE</scope>
</reference>